<keyword evidence="2 5" id="KW-0547">Nucleotide-binding</keyword>
<comment type="function">
    <text evidence="5">GTPase that associates with the 50S ribosomal subunit and may have a role during protein synthesis or ribosome biogenesis.</text>
</comment>
<keyword evidence="9" id="KW-1185">Reference proteome</keyword>
<dbReference type="PANTHER" id="PTHR10229:SF0">
    <property type="entry name" value="GTP-BINDING PROTEIN 6-RELATED"/>
    <property type="match status" value="1"/>
</dbReference>
<comment type="similarity">
    <text evidence="5">Belongs to the TRAFAC class OBG-HflX-like GTPase superfamily. HflX GTPase family.</text>
</comment>
<dbReference type="PANTHER" id="PTHR10229">
    <property type="entry name" value="GTP-BINDING PROTEIN HFLX"/>
    <property type="match status" value="1"/>
</dbReference>
<dbReference type="Proteomes" id="UP001274321">
    <property type="component" value="Unassembled WGS sequence"/>
</dbReference>
<dbReference type="NCBIfam" id="TIGR03156">
    <property type="entry name" value="GTP_HflX"/>
    <property type="match status" value="1"/>
</dbReference>
<evidence type="ECO:0000313" key="8">
    <source>
        <dbReference type="EMBL" id="MDX6805355.1"/>
    </source>
</evidence>
<accession>A0ABU4RKK3</accession>
<dbReference type="Gene3D" id="3.40.50.300">
    <property type="entry name" value="P-loop containing nucleotide triphosphate hydrolases"/>
    <property type="match status" value="1"/>
</dbReference>
<evidence type="ECO:0000256" key="6">
    <source>
        <dbReference type="SAM" id="MobiDB-lite"/>
    </source>
</evidence>
<evidence type="ECO:0000259" key="7">
    <source>
        <dbReference type="PROSITE" id="PS51705"/>
    </source>
</evidence>
<dbReference type="InterPro" id="IPR016496">
    <property type="entry name" value="GTPase_HflX"/>
</dbReference>
<dbReference type="InterPro" id="IPR030394">
    <property type="entry name" value="G_HFLX_dom"/>
</dbReference>
<evidence type="ECO:0000313" key="9">
    <source>
        <dbReference type="Proteomes" id="UP001274321"/>
    </source>
</evidence>
<dbReference type="PROSITE" id="PS51705">
    <property type="entry name" value="G_HFLX"/>
    <property type="match status" value="1"/>
</dbReference>
<feature type="region of interest" description="Disordered" evidence="6">
    <location>
        <begin position="430"/>
        <end position="449"/>
    </location>
</feature>
<dbReference type="Gene3D" id="3.40.50.11060">
    <property type="entry name" value="GTPase HflX, N-terminal domain"/>
    <property type="match status" value="1"/>
</dbReference>
<name>A0ABU4RKK3_9HYPH</name>
<comment type="caution">
    <text evidence="8">The sequence shown here is derived from an EMBL/GenBank/DDBJ whole genome shotgun (WGS) entry which is preliminary data.</text>
</comment>
<dbReference type="Gene3D" id="6.10.250.2860">
    <property type="match status" value="1"/>
</dbReference>
<dbReference type="PIRSF" id="PIRSF006809">
    <property type="entry name" value="GTP-binding_hflX_prd"/>
    <property type="match status" value="1"/>
</dbReference>
<dbReference type="InterPro" id="IPR032305">
    <property type="entry name" value="GTP-bd_M"/>
</dbReference>
<reference evidence="8 9" key="1">
    <citation type="submission" date="2023-11" db="EMBL/GenBank/DDBJ databases">
        <authorList>
            <person name="Bao R."/>
        </authorList>
    </citation>
    <scope>NUCLEOTIDE SEQUENCE [LARGE SCALE GENOMIC DNA]</scope>
    <source>
        <strain evidence="8 9">PJ23</strain>
    </source>
</reference>
<dbReference type="InterPro" id="IPR025121">
    <property type="entry name" value="GTPase_HflX_N"/>
</dbReference>
<organism evidence="8 9">
    <name type="scientific">Terrihabitans rhizophilus</name>
    <dbReference type="NCBI Taxonomy" id="3092662"/>
    <lineage>
        <taxon>Bacteria</taxon>
        <taxon>Pseudomonadati</taxon>
        <taxon>Pseudomonadota</taxon>
        <taxon>Alphaproteobacteria</taxon>
        <taxon>Hyphomicrobiales</taxon>
        <taxon>Terrihabitans</taxon>
    </lineage>
</organism>
<dbReference type="Pfam" id="PF13167">
    <property type="entry name" value="GTP-bdg_N"/>
    <property type="match status" value="1"/>
</dbReference>
<keyword evidence="4 5" id="KW-0342">GTP-binding</keyword>
<dbReference type="InterPro" id="IPR006073">
    <property type="entry name" value="GTP-bd"/>
</dbReference>
<evidence type="ECO:0000256" key="5">
    <source>
        <dbReference type="HAMAP-Rule" id="MF_00900"/>
    </source>
</evidence>
<evidence type="ECO:0000256" key="2">
    <source>
        <dbReference type="ARBA" id="ARBA00022741"/>
    </source>
</evidence>
<keyword evidence="5" id="KW-0963">Cytoplasm</keyword>
<evidence type="ECO:0000256" key="3">
    <source>
        <dbReference type="ARBA" id="ARBA00022842"/>
    </source>
</evidence>
<keyword evidence="3" id="KW-0460">Magnesium</keyword>
<dbReference type="SUPFAM" id="SSF52540">
    <property type="entry name" value="P-loop containing nucleoside triphosphate hydrolases"/>
    <property type="match status" value="1"/>
</dbReference>
<dbReference type="Pfam" id="PF01926">
    <property type="entry name" value="MMR_HSR1"/>
    <property type="match status" value="1"/>
</dbReference>
<dbReference type="InterPro" id="IPR045498">
    <property type="entry name" value="HflX_C"/>
</dbReference>
<dbReference type="EMBL" id="JAXAFJ010000002">
    <property type="protein sequence ID" value="MDX6805355.1"/>
    <property type="molecule type" value="Genomic_DNA"/>
</dbReference>
<dbReference type="HAMAP" id="MF_00900">
    <property type="entry name" value="GTPase_HflX"/>
    <property type="match status" value="1"/>
</dbReference>
<feature type="domain" description="Hflx-type G" evidence="7">
    <location>
        <begin position="213"/>
        <end position="384"/>
    </location>
</feature>
<protein>
    <recommendedName>
        <fullName evidence="5">GTPase HflX</fullName>
    </recommendedName>
    <alternativeName>
        <fullName evidence="5">GTP-binding protein HflX</fullName>
    </alternativeName>
</protein>
<evidence type="ECO:0000256" key="4">
    <source>
        <dbReference type="ARBA" id="ARBA00023134"/>
    </source>
</evidence>
<evidence type="ECO:0000256" key="1">
    <source>
        <dbReference type="ARBA" id="ARBA00022723"/>
    </source>
</evidence>
<sequence length="449" mass="49529">MTGAEHEGREGSTGRAVVIAPYLTRRPRDAAEPMRSPQARLDETIGLAQAIELEVVSSGLVPLSEIRPSTFIGSGKVDELLANVKAENVELVVVDAALSPVQQRNLEKGWNCKVLDRTGLILEIFGRRARTKEGTLQVELAHLNWQKSRLVRSWTHLERQRGGFGFLGGPGETQIEADRRVIGERIHKIERELEQVRRTRGLHRSSRKRVPYPIIALVGYTNAGKSTLFNRLTRSEVLAADMLFATLDPTLRSIDLPHGTRVILSDTVGFVSELPTMLVAAFRATLEEVLEADVILHVRDISHGDTEAQAADVQNILKELGVDPDSDRLIEVWNKIDVLDADHAQSLHEIARRREKVPALVSALTGEGADVLLDGIEARISAGRDVLNLTLDAADGEGLHWLYEHSEVLARDDGESGELHLQVRVPPQRSDEIRRRFGSDEGALPGTSG</sequence>
<gene>
    <name evidence="5 8" type="primary">hflX</name>
    <name evidence="8" type="ORF">SCD90_04700</name>
</gene>
<comment type="subunit">
    <text evidence="5">Monomer. Associates with the 50S ribosomal subunit.</text>
</comment>
<proteinExistence type="inferred from homology"/>
<keyword evidence="1" id="KW-0479">Metal-binding</keyword>
<dbReference type="InterPro" id="IPR042108">
    <property type="entry name" value="GTPase_HflX_N_sf"/>
</dbReference>
<dbReference type="PRINTS" id="PR00326">
    <property type="entry name" value="GTP1OBG"/>
</dbReference>
<dbReference type="CDD" id="cd01878">
    <property type="entry name" value="HflX"/>
    <property type="match status" value="1"/>
</dbReference>
<dbReference type="InterPro" id="IPR027417">
    <property type="entry name" value="P-loop_NTPase"/>
</dbReference>
<dbReference type="Pfam" id="PF16360">
    <property type="entry name" value="GTP-bdg_M"/>
    <property type="match status" value="1"/>
</dbReference>
<feature type="compositionally biased region" description="Basic and acidic residues" evidence="6">
    <location>
        <begin position="430"/>
        <end position="439"/>
    </location>
</feature>
<comment type="subcellular location">
    <subcellularLocation>
        <location evidence="5">Cytoplasm</location>
    </subcellularLocation>
    <text evidence="5">May associate with membranes.</text>
</comment>
<dbReference type="Pfam" id="PF19275">
    <property type="entry name" value="HflX_C"/>
    <property type="match status" value="1"/>
</dbReference>